<dbReference type="Gene3D" id="2.10.10.90">
    <property type="match status" value="1"/>
</dbReference>
<dbReference type="GO" id="GO:0004553">
    <property type="term" value="F:hydrolase activity, hydrolyzing O-glycosyl compounds"/>
    <property type="evidence" value="ECO:0007669"/>
    <property type="project" value="InterPro"/>
</dbReference>
<protein>
    <submittedName>
        <fullName evidence="3">ChiA1-BD-binding domain protein</fullName>
    </submittedName>
</protein>
<keyword evidence="1" id="KW-0378">Hydrolase</keyword>
<evidence type="ECO:0000313" key="3">
    <source>
        <dbReference type="EMBL" id="DAD86401.1"/>
    </source>
</evidence>
<dbReference type="InterPro" id="IPR036573">
    <property type="entry name" value="CBM_sf_5/12"/>
</dbReference>
<name>A0A8S5MVM9_9CAUD</name>
<dbReference type="CDD" id="cd12214">
    <property type="entry name" value="ChiA1_BD"/>
    <property type="match status" value="1"/>
</dbReference>
<dbReference type="Pfam" id="PF02839">
    <property type="entry name" value="CBM_5_12"/>
    <property type="match status" value="1"/>
</dbReference>
<accession>A0A8S5MVM9</accession>
<reference evidence="3" key="1">
    <citation type="journal article" date="2021" name="Proc. Natl. Acad. Sci. U.S.A.">
        <title>A Catalog of Tens of Thousands of Viruses from Human Metagenomes Reveals Hidden Associations with Chronic Diseases.</title>
        <authorList>
            <person name="Tisza M.J."/>
            <person name="Buck C.B."/>
        </authorList>
    </citation>
    <scope>NUCLEOTIDE SEQUENCE</scope>
    <source>
        <strain evidence="3">CtsBB38</strain>
    </source>
</reference>
<evidence type="ECO:0000259" key="2">
    <source>
        <dbReference type="Pfam" id="PF02839"/>
    </source>
</evidence>
<dbReference type="SUPFAM" id="SSF51055">
    <property type="entry name" value="Carbohydrate binding domain"/>
    <property type="match status" value="1"/>
</dbReference>
<dbReference type="GO" id="GO:0005975">
    <property type="term" value="P:carbohydrate metabolic process"/>
    <property type="evidence" value="ECO:0007669"/>
    <property type="project" value="InterPro"/>
</dbReference>
<dbReference type="GO" id="GO:0005576">
    <property type="term" value="C:extracellular region"/>
    <property type="evidence" value="ECO:0007669"/>
    <property type="project" value="InterPro"/>
</dbReference>
<evidence type="ECO:0000256" key="1">
    <source>
        <dbReference type="ARBA" id="ARBA00022801"/>
    </source>
</evidence>
<dbReference type="GO" id="GO:0030246">
    <property type="term" value="F:carbohydrate binding"/>
    <property type="evidence" value="ECO:0007669"/>
    <property type="project" value="InterPro"/>
</dbReference>
<organism evidence="3">
    <name type="scientific">Siphoviridae sp. ctsBB38</name>
    <dbReference type="NCBI Taxonomy" id="2826482"/>
    <lineage>
        <taxon>Viruses</taxon>
        <taxon>Duplodnaviria</taxon>
        <taxon>Heunggongvirae</taxon>
        <taxon>Uroviricota</taxon>
        <taxon>Caudoviricetes</taxon>
    </lineage>
</organism>
<proteinExistence type="predicted"/>
<feature type="domain" description="Chitin-binding type-3" evidence="2">
    <location>
        <begin position="41"/>
        <end position="78"/>
    </location>
</feature>
<dbReference type="EMBL" id="BK014999">
    <property type="protein sequence ID" value="DAD86401.1"/>
    <property type="molecule type" value="Genomic_DNA"/>
</dbReference>
<dbReference type="InterPro" id="IPR003610">
    <property type="entry name" value="CBM5/12"/>
</dbReference>
<sequence>MNEEIFRAIVRMAVQQARAITDDAKALEVKALYKQWDKQIGKKLEVGEYVNYNGVLYKVLQAHTVQETWTPTDAPSLFAKVLIDPSGETILDWEQPGSTNPYMKGDKVKFNGKIYVSTIDNNIWSPTAYPAGWKEI</sequence>